<sequence>MKTAITEMLNIEHPVIQGGMQRVSTAELVAAVANAGAMGFLSALTQPTPALLAEEIARTRTMTDKAFGVNLTILPTLTPPPYEEYAQVIIDAGIKVVETAGRSPAPFMPMFNAAGVKVIHKCTSIRHAKKAQSVGCAAVTIDGFEAAGHPGEDDIPSLILVPRAVDELDIPVIACGGFSDGRGLAAALALGAEAVSMGTRFLCTQEAQVHQNLKDKLVAASELDTQLIFRKFKNTARVFKNSVSLEVAAIEQREGSEFSDVAPLVSGQRGGELLKTGDMEHGIWWAGMSSGLVYDVPSIEDLVKRIVTDAETIIKQRLSAIVS</sequence>
<dbReference type="EMBL" id="FOBI01000001">
    <property type="protein sequence ID" value="SEK55188.1"/>
    <property type="molecule type" value="Genomic_DNA"/>
</dbReference>
<dbReference type="GO" id="GO:0051213">
    <property type="term" value="F:dioxygenase activity"/>
    <property type="evidence" value="ECO:0007669"/>
    <property type="project" value="UniProtKB-KW"/>
</dbReference>
<dbReference type="Pfam" id="PF03060">
    <property type="entry name" value="NMO"/>
    <property type="match status" value="1"/>
</dbReference>
<keyword evidence="4" id="KW-0223">Dioxygenase</keyword>
<keyword evidence="3" id="KW-0560">Oxidoreductase</keyword>
<keyword evidence="5" id="KW-1185">Reference proteome</keyword>
<dbReference type="PANTHER" id="PTHR32332:SF20">
    <property type="entry name" value="2-NITROPROPANE DIOXYGENASE-LIKE PROTEIN"/>
    <property type="match status" value="1"/>
</dbReference>
<protein>
    <submittedName>
        <fullName evidence="4">2-nitropropane dioxygenase</fullName>
    </submittedName>
</protein>
<dbReference type="RefSeq" id="WP_085282107.1">
    <property type="nucleotide sequence ID" value="NZ_FOBI01000001.1"/>
</dbReference>
<evidence type="ECO:0000313" key="5">
    <source>
        <dbReference type="Proteomes" id="UP000199297"/>
    </source>
</evidence>
<dbReference type="InterPro" id="IPR004136">
    <property type="entry name" value="NMO"/>
</dbReference>
<name>A0A1H7HYE9_9GAMM</name>
<dbReference type="STRING" id="641665.GCA_002104455_00064"/>
<reference evidence="5" key="1">
    <citation type="submission" date="2016-10" db="EMBL/GenBank/DDBJ databases">
        <authorList>
            <person name="Varghese N."/>
            <person name="Submissions S."/>
        </authorList>
    </citation>
    <scope>NUCLEOTIDE SEQUENCE [LARGE SCALE GENOMIC DNA]</scope>
    <source>
        <strain evidence="5">CGMCC 1.9127</strain>
    </source>
</reference>
<dbReference type="GO" id="GO:0018580">
    <property type="term" value="F:nitronate monooxygenase activity"/>
    <property type="evidence" value="ECO:0007669"/>
    <property type="project" value="InterPro"/>
</dbReference>
<keyword evidence="2" id="KW-0288">FMN</keyword>
<dbReference type="Gene3D" id="3.20.20.70">
    <property type="entry name" value="Aldolase class I"/>
    <property type="match status" value="1"/>
</dbReference>
<dbReference type="SUPFAM" id="SSF51412">
    <property type="entry name" value="Inosine monophosphate dehydrogenase (IMPDH)"/>
    <property type="match status" value="1"/>
</dbReference>
<proteinExistence type="predicted"/>
<evidence type="ECO:0000313" key="4">
    <source>
        <dbReference type="EMBL" id="SEK55188.1"/>
    </source>
</evidence>
<accession>A0A1H7HYE9</accession>
<dbReference type="OrthoDB" id="9778912at2"/>
<dbReference type="Proteomes" id="UP000199297">
    <property type="component" value="Unassembled WGS sequence"/>
</dbReference>
<dbReference type="AlphaFoldDB" id="A0A1H7HYE9"/>
<evidence type="ECO:0000256" key="1">
    <source>
        <dbReference type="ARBA" id="ARBA00022630"/>
    </source>
</evidence>
<dbReference type="CDD" id="cd04730">
    <property type="entry name" value="NPD_like"/>
    <property type="match status" value="1"/>
</dbReference>
<evidence type="ECO:0000256" key="3">
    <source>
        <dbReference type="ARBA" id="ARBA00023002"/>
    </source>
</evidence>
<gene>
    <name evidence="4" type="ORF">SAMN05216262_101642</name>
</gene>
<evidence type="ECO:0000256" key="2">
    <source>
        <dbReference type="ARBA" id="ARBA00022643"/>
    </source>
</evidence>
<dbReference type="PANTHER" id="PTHR32332">
    <property type="entry name" value="2-NITROPROPANE DIOXYGENASE"/>
    <property type="match status" value="1"/>
</dbReference>
<dbReference type="InterPro" id="IPR013785">
    <property type="entry name" value="Aldolase_TIM"/>
</dbReference>
<organism evidence="4 5">
    <name type="scientific">Colwellia chukchiensis</name>
    <dbReference type="NCBI Taxonomy" id="641665"/>
    <lineage>
        <taxon>Bacteria</taxon>
        <taxon>Pseudomonadati</taxon>
        <taxon>Pseudomonadota</taxon>
        <taxon>Gammaproteobacteria</taxon>
        <taxon>Alteromonadales</taxon>
        <taxon>Colwelliaceae</taxon>
        <taxon>Colwellia</taxon>
    </lineage>
</organism>
<keyword evidence="1" id="KW-0285">Flavoprotein</keyword>